<dbReference type="InterPro" id="IPR042510">
    <property type="entry name" value="CIP2A"/>
</dbReference>
<feature type="coiled-coil region" evidence="1">
    <location>
        <begin position="733"/>
        <end position="782"/>
    </location>
</feature>
<evidence type="ECO:0000256" key="1">
    <source>
        <dbReference type="SAM" id="Coils"/>
    </source>
</evidence>
<sequence>MSDVNTHSWSTAGSSSVLIKKFVSASYDYFLRESDIFLTQLQRQLQVLSSVKDLSIFEPTYMETVEFYNCLEQLLTKPKAKTHFAWRVVVLIIHMTNSKPVLLALRDEVQILAVLSDYLRTEKLSRDKFEKTLNLMRKISHGFKLEHAEAWLLRLLPNLVDIIVDGMSNSSSGGGGCELVYSALATLANLCRKNTVVLNCLATWTNVNRLLYCLMSQQSSSNRQHMLLCTELYLLIHSANSAASAATAAQLQGGSAVALVLSVCNDGVAESAPEAVQLATDVLNTVAAAPNMMQHIVSFKNYKKEVSRILKQLDSCCSDTAAEAAGFLATLVRLNIEQLVSFYPDILTRAVSWIQQSSSNNSNSICNYNGCSSTYLQLLHALLHTANDELLDKQLQHFVTAATHHLQLDNTCKFSLHKVSQLIDALKLVQSLAVRKRIFALNLTISLKPELFTGLMEPLLEFSRHVELLRHRGKLVSRKDADSGCELDAAVADTCRSAAGMSYSLMNCSTSSTGSNGLVYSYKKSNDGGVLLCSEAIVRVLTVVKTLGKEDGAFMLQYNTLLNSGSLMPHVVQCQQSCRKPLVKLAVQLLYDTTIPRDSLEVLVNSTCQGNQQQQFMSGSSVVAAAGGGGIGGISSTDALLQDSSLLQGATPSDLMDRVEDVMARLKKIAENPDMSGLPLTDLVDLYEFKLAAMTHSELALHDLLSVAGDNSRLLRRSLLHARSENTRVRVLLRVWEERIRAEQKEKQSILDKQGKEARAFREQLTKEKTELERECSRIRGSLNGVRTELQGREEELGRLTAQHKEAVAEARLLQRTLEHEKLNKNELSRELQEVQSAQRDGCHQYELLQKTQATLEKAHAKQKQENGEQCQIIKDLEQLLATKQAELQEVKESNAGLMRIHDMIHNISAHSKGKKK</sequence>
<proteinExistence type="evidence at transcript level"/>
<protein>
    <submittedName>
        <fullName evidence="2">Protein CIP2A homolog isoform X1</fullName>
    </submittedName>
</protein>
<reference evidence="2" key="1">
    <citation type="submission" date="2017-11" db="EMBL/GenBank/DDBJ databases">
        <title>The sensing device of the deep-sea amphipod.</title>
        <authorList>
            <person name="Kobayashi H."/>
            <person name="Nagahama T."/>
            <person name="Arai W."/>
            <person name="Sasagawa Y."/>
            <person name="Umeda M."/>
            <person name="Hayashi T."/>
            <person name="Nikaido I."/>
            <person name="Watanabe H."/>
            <person name="Oguri K."/>
            <person name="Kitazato H."/>
            <person name="Fujioka K."/>
            <person name="Kido Y."/>
            <person name="Takami H."/>
        </authorList>
    </citation>
    <scope>NUCLEOTIDE SEQUENCE</scope>
    <source>
        <tissue evidence="2">Whole body</tissue>
    </source>
</reference>
<organism evidence="2">
    <name type="scientific">Hirondellea gigas</name>
    <dbReference type="NCBI Taxonomy" id="1518452"/>
    <lineage>
        <taxon>Eukaryota</taxon>
        <taxon>Metazoa</taxon>
        <taxon>Ecdysozoa</taxon>
        <taxon>Arthropoda</taxon>
        <taxon>Crustacea</taxon>
        <taxon>Multicrustacea</taxon>
        <taxon>Malacostraca</taxon>
        <taxon>Eumalacostraca</taxon>
        <taxon>Peracarida</taxon>
        <taxon>Amphipoda</taxon>
        <taxon>Amphilochidea</taxon>
        <taxon>Lysianassida</taxon>
        <taxon>Lysianassidira</taxon>
        <taxon>Lysianassoidea</taxon>
        <taxon>Lysianassidae</taxon>
        <taxon>Hirondellea</taxon>
    </lineage>
</organism>
<feature type="coiled-coil region" evidence="1">
    <location>
        <begin position="811"/>
        <end position="894"/>
    </location>
</feature>
<keyword evidence="1" id="KW-0175">Coiled coil</keyword>
<dbReference type="PANTHER" id="PTHR23161">
    <property type="entry name" value="PROTEIN CIP2A"/>
    <property type="match status" value="1"/>
</dbReference>
<accession>A0A6A7FRI5</accession>
<dbReference type="PANTHER" id="PTHR23161:SF2">
    <property type="entry name" value="PROTEIN CIP2A"/>
    <property type="match status" value="1"/>
</dbReference>
<dbReference type="AlphaFoldDB" id="A0A6A7FRI5"/>
<dbReference type="EMBL" id="IACT01001485">
    <property type="protein sequence ID" value="LAC20834.1"/>
    <property type="molecule type" value="mRNA"/>
</dbReference>
<evidence type="ECO:0000313" key="2">
    <source>
        <dbReference type="EMBL" id="LAC20834.1"/>
    </source>
</evidence>
<name>A0A6A7FRI5_9CRUS</name>